<dbReference type="EMBL" id="PCRE01000015">
    <property type="protein sequence ID" value="PIP15213.1"/>
    <property type="molecule type" value="Genomic_DNA"/>
</dbReference>
<dbReference type="GO" id="GO:0004788">
    <property type="term" value="F:thiamine diphosphokinase activity"/>
    <property type="evidence" value="ECO:0007669"/>
    <property type="project" value="UniProtKB-UniRule"/>
</dbReference>
<accession>A0A2G9Y8Y9</accession>
<dbReference type="Pfam" id="PF04263">
    <property type="entry name" value="TPK_catalytic"/>
    <property type="match status" value="1"/>
</dbReference>
<proteinExistence type="predicted"/>
<evidence type="ECO:0000259" key="6">
    <source>
        <dbReference type="SMART" id="SM00983"/>
    </source>
</evidence>
<gene>
    <name evidence="7" type="ORF">COX47_01180</name>
</gene>
<evidence type="ECO:0000256" key="4">
    <source>
        <dbReference type="ARBA" id="ARBA00022840"/>
    </source>
</evidence>
<dbReference type="AlphaFoldDB" id="A0A2G9Y8Y9"/>
<dbReference type="InterPro" id="IPR007371">
    <property type="entry name" value="TPK_catalytic"/>
</dbReference>
<evidence type="ECO:0000313" key="8">
    <source>
        <dbReference type="Proteomes" id="UP000231025"/>
    </source>
</evidence>
<keyword evidence="1" id="KW-0808">Transferase</keyword>
<dbReference type="GO" id="GO:0016301">
    <property type="term" value="F:kinase activity"/>
    <property type="evidence" value="ECO:0007669"/>
    <property type="project" value="UniProtKB-KW"/>
</dbReference>
<keyword evidence="4" id="KW-0067">ATP-binding</keyword>
<dbReference type="GO" id="GO:0006772">
    <property type="term" value="P:thiamine metabolic process"/>
    <property type="evidence" value="ECO:0007669"/>
    <property type="project" value="UniProtKB-UniRule"/>
</dbReference>
<organism evidence="7 8">
    <name type="scientific">Candidatus Roizmanbacteria bacterium CG23_combo_of_CG06-09_8_20_14_all_35_49</name>
    <dbReference type="NCBI Taxonomy" id="1974863"/>
    <lineage>
        <taxon>Bacteria</taxon>
        <taxon>Candidatus Roizmaniibacteriota</taxon>
    </lineage>
</organism>
<dbReference type="PANTHER" id="PTHR41299:SF1">
    <property type="entry name" value="THIAMINE PYROPHOSPHOKINASE"/>
    <property type="match status" value="1"/>
</dbReference>
<reference evidence="7 8" key="1">
    <citation type="submission" date="2017-09" db="EMBL/GenBank/DDBJ databases">
        <title>Depth-based differentiation of microbial function through sediment-hosted aquifers and enrichment of novel symbionts in the deep terrestrial subsurface.</title>
        <authorList>
            <person name="Probst A.J."/>
            <person name="Ladd B."/>
            <person name="Jarett J.K."/>
            <person name="Geller-Mcgrath D.E."/>
            <person name="Sieber C.M."/>
            <person name="Emerson J.B."/>
            <person name="Anantharaman K."/>
            <person name="Thomas B.C."/>
            <person name="Malmstrom R."/>
            <person name="Stieglmeier M."/>
            <person name="Klingl A."/>
            <person name="Woyke T."/>
            <person name="Ryan C.M."/>
            <person name="Banfield J.F."/>
        </authorList>
    </citation>
    <scope>NUCLEOTIDE SEQUENCE [LARGE SCALE GENOMIC DNA]</scope>
    <source>
        <strain evidence="7">CG23_combo_of_CG06-09_8_20_14_all_35_49</strain>
    </source>
</reference>
<evidence type="ECO:0000256" key="3">
    <source>
        <dbReference type="ARBA" id="ARBA00022777"/>
    </source>
</evidence>
<evidence type="ECO:0000313" key="7">
    <source>
        <dbReference type="EMBL" id="PIP15213.1"/>
    </source>
</evidence>
<evidence type="ECO:0000256" key="5">
    <source>
        <dbReference type="NCBIfam" id="TIGR01378"/>
    </source>
</evidence>
<dbReference type="GO" id="GO:0030975">
    <property type="term" value="F:thiamine binding"/>
    <property type="evidence" value="ECO:0007669"/>
    <property type="project" value="InterPro"/>
</dbReference>
<feature type="domain" description="Thiamin pyrophosphokinase thiamin-binding" evidence="6">
    <location>
        <begin position="134"/>
        <end position="208"/>
    </location>
</feature>
<evidence type="ECO:0000256" key="1">
    <source>
        <dbReference type="ARBA" id="ARBA00022679"/>
    </source>
</evidence>
<evidence type="ECO:0000256" key="2">
    <source>
        <dbReference type="ARBA" id="ARBA00022741"/>
    </source>
</evidence>
<dbReference type="Pfam" id="PF04265">
    <property type="entry name" value="TPK_B1_binding"/>
    <property type="match status" value="1"/>
</dbReference>
<protein>
    <recommendedName>
        <fullName evidence="5">Thiamine diphosphokinase</fullName>
        <ecNumber evidence="5">2.7.6.2</ecNumber>
    </recommendedName>
</protein>
<dbReference type="GO" id="GO:0005524">
    <property type="term" value="F:ATP binding"/>
    <property type="evidence" value="ECO:0007669"/>
    <property type="project" value="UniProtKB-KW"/>
</dbReference>
<dbReference type="InterPro" id="IPR036759">
    <property type="entry name" value="TPK_catalytic_sf"/>
</dbReference>
<dbReference type="CDD" id="cd07995">
    <property type="entry name" value="TPK"/>
    <property type="match status" value="1"/>
</dbReference>
<dbReference type="NCBIfam" id="TIGR01378">
    <property type="entry name" value="thi_PPkinase"/>
    <property type="match status" value="1"/>
</dbReference>
<dbReference type="EC" id="2.7.6.2" evidence="5"/>
<comment type="caution">
    <text evidence="7">The sequence shown here is derived from an EMBL/GenBank/DDBJ whole genome shotgun (WGS) entry which is preliminary data.</text>
</comment>
<dbReference type="PANTHER" id="PTHR41299">
    <property type="entry name" value="THIAMINE PYROPHOSPHOKINASE"/>
    <property type="match status" value="1"/>
</dbReference>
<dbReference type="InterPro" id="IPR053149">
    <property type="entry name" value="TPK"/>
</dbReference>
<dbReference type="InterPro" id="IPR006282">
    <property type="entry name" value="Thi_PPkinase"/>
</dbReference>
<dbReference type="Gene3D" id="3.40.50.10240">
    <property type="entry name" value="Thiamin pyrophosphokinase, catalytic domain"/>
    <property type="match status" value="1"/>
</dbReference>
<keyword evidence="2" id="KW-0547">Nucleotide-binding</keyword>
<dbReference type="SUPFAM" id="SSF63999">
    <property type="entry name" value="Thiamin pyrophosphokinase, catalytic domain"/>
    <property type="match status" value="1"/>
</dbReference>
<name>A0A2G9Y8Y9_9BACT</name>
<dbReference type="InterPro" id="IPR007373">
    <property type="entry name" value="Thiamin_PyroPKinase_B1-bd"/>
</dbReference>
<sequence length="216" mass="24256">MKRMVIFANGNLSNFSQAKKIVSQKDVIVCADGGVKHVIKLGLIPQVIIGDGDSISKDLKKKLLKNKINWIKYPVKKDKTDFELVVDYVLKNKYQELIIFGLLGDRLDHLLANIFLLAKIFSQNDLLKIKIIEGKQEAFFVNKEIELKGEIGDIISLITLTDNFQNISTEGLEYKLSNESLFFGSTRGVSNIMLGKSAKITIKKGTALIIHYNLGR</sequence>
<dbReference type="GO" id="GO:0009229">
    <property type="term" value="P:thiamine diphosphate biosynthetic process"/>
    <property type="evidence" value="ECO:0007669"/>
    <property type="project" value="InterPro"/>
</dbReference>
<dbReference type="Proteomes" id="UP000231025">
    <property type="component" value="Unassembled WGS sequence"/>
</dbReference>
<dbReference type="InterPro" id="IPR036371">
    <property type="entry name" value="TPK_B1-bd_sf"/>
</dbReference>
<dbReference type="SUPFAM" id="SSF63862">
    <property type="entry name" value="Thiamin pyrophosphokinase, substrate-binding domain"/>
    <property type="match status" value="1"/>
</dbReference>
<keyword evidence="3 7" id="KW-0418">Kinase</keyword>
<dbReference type="SMART" id="SM00983">
    <property type="entry name" value="TPK_B1_binding"/>
    <property type="match status" value="1"/>
</dbReference>